<evidence type="ECO:0000313" key="5">
    <source>
        <dbReference type="Proteomes" id="UP000192359"/>
    </source>
</evidence>
<comment type="caution">
    <text evidence="4">The sequence shown here is derived from an EMBL/GenBank/DDBJ whole genome shotgun (WGS) entry which is preliminary data.</text>
</comment>
<proteinExistence type="inferred from homology"/>
<dbReference type="EMBL" id="LXWF01000043">
    <property type="protein sequence ID" value="ORC15504.1"/>
    <property type="molecule type" value="Genomic_DNA"/>
</dbReference>
<keyword evidence="5" id="KW-1185">Reference proteome</keyword>
<dbReference type="InterPro" id="IPR029058">
    <property type="entry name" value="AB_hydrolase_fold"/>
</dbReference>
<dbReference type="PANTHER" id="PTHR10655:SF17">
    <property type="entry name" value="LYSOPHOSPHOLIPASE-LIKE PROTEIN 1"/>
    <property type="match status" value="1"/>
</dbReference>
<reference evidence="4 5" key="1">
    <citation type="submission" date="2016-05" db="EMBL/GenBank/DDBJ databases">
        <title>Draft genome sequence of a porcine commensal Rothia nasimurium.</title>
        <authorList>
            <person name="Gaiser R.A."/>
            <person name="Van Baarlen P."/>
            <person name="Wells J.M."/>
        </authorList>
    </citation>
    <scope>NUCLEOTIDE SEQUENCE [LARGE SCALE GENOMIC DNA]</scope>
    <source>
        <strain evidence="4 5">PT-32</strain>
    </source>
</reference>
<name>A0A1Y1RM42_9MICC</name>
<evidence type="ECO:0000313" key="4">
    <source>
        <dbReference type="EMBL" id="ORC15504.1"/>
    </source>
</evidence>
<organism evidence="4 5">
    <name type="scientific">Rothia nasimurium</name>
    <dbReference type="NCBI Taxonomy" id="85336"/>
    <lineage>
        <taxon>Bacteria</taxon>
        <taxon>Bacillati</taxon>
        <taxon>Actinomycetota</taxon>
        <taxon>Actinomycetes</taxon>
        <taxon>Micrococcales</taxon>
        <taxon>Micrococcaceae</taxon>
        <taxon>Rothia</taxon>
    </lineage>
</organism>
<dbReference type="Proteomes" id="UP000192359">
    <property type="component" value="Unassembled WGS sequence"/>
</dbReference>
<protein>
    <recommendedName>
        <fullName evidence="3">Phospholipase/carboxylesterase/thioesterase domain-containing protein</fullName>
    </recommendedName>
</protein>
<gene>
    <name evidence="4" type="ORF">A7979_07155</name>
</gene>
<dbReference type="RefSeq" id="WP_083093427.1">
    <property type="nucleotide sequence ID" value="NZ_LXWF01000043.1"/>
</dbReference>
<evidence type="ECO:0000259" key="3">
    <source>
        <dbReference type="Pfam" id="PF02230"/>
    </source>
</evidence>
<dbReference type="InterPro" id="IPR003140">
    <property type="entry name" value="PLipase/COase/thioEstase"/>
</dbReference>
<dbReference type="SUPFAM" id="SSF53474">
    <property type="entry name" value="alpha/beta-Hydrolases"/>
    <property type="match status" value="1"/>
</dbReference>
<dbReference type="Pfam" id="PF02230">
    <property type="entry name" value="Abhydrolase_2"/>
    <property type="match status" value="1"/>
</dbReference>
<comment type="similarity">
    <text evidence="1">Belongs to the AB hydrolase superfamily. AB hydrolase 2 family.</text>
</comment>
<accession>A0A1Y1RM42</accession>
<dbReference type="Gene3D" id="3.40.50.1820">
    <property type="entry name" value="alpha/beta hydrolase"/>
    <property type="match status" value="1"/>
</dbReference>
<evidence type="ECO:0000256" key="1">
    <source>
        <dbReference type="ARBA" id="ARBA00006499"/>
    </source>
</evidence>
<dbReference type="GO" id="GO:0016787">
    <property type="term" value="F:hydrolase activity"/>
    <property type="evidence" value="ECO:0007669"/>
    <property type="project" value="UniProtKB-KW"/>
</dbReference>
<evidence type="ECO:0000256" key="2">
    <source>
        <dbReference type="ARBA" id="ARBA00022801"/>
    </source>
</evidence>
<dbReference type="PANTHER" id="PTHR10655">
    <property type="entry name" value="LYSOPHOSPHOLIPASE-RELATED"/>
    <property type="match status" value="1"/>
</dbReference>
<feature type="domain" description="Phospholipase/carboxylesterase/thioesterase" evidence="3">
    <location>
        <begin position="15"/>
        <end position="222"/>
    </location>
</feature>
<dbReference type="InterPro" id="IPR050565">
    <property type="entry name" value="LYPA1-2/EST-like"/>
</dbReference>
<keyword evidence="2" id="KW-0378">Hydrolase</keyword>
<sequence length="228" mass="24795">MNQYLVEYSKAEPFRRGTHLVVLLHGYGSHERDLLGLTPYLPSEKVTYASVRAPQPVGYQLPADAGSAYVQGTAMGYQWWPLNQQLETVGFTAIELAVDYLLGWLEPIAADYESVTLLGFSQGMALATSVARARPDLIKAVVGLSGYAVAGGEHYFKDAQLAATPLPLFWGRDEADPIITPDKITYTQEWVADHTALTAQTYPNIGHGVAAAELTHVAGFLKEKVLSA</sequence>
<dbReference type="OrthoDB" id="9780848at2"/>
<dbReference type="AlphaFoldDB" id="A0A1Y1RM42"/>